<dbReference type="InterPro" id="IPR036612">
    <property type="entry name" value="KH_dom_type_1_sf"/>
</dbReference>
<evidence type="ECO:0000256" key="1">
    <source>
        <dbReference type="PROSITE-ProRule" id="PRU00117"/>
    </source>
</evidence>
<evidence type="ECO:0000259" key="2">
    <source>
        <dbReference type="SMART" id="SM00322"/>
    </source>
</evidence>
<name>A0A6G0X735_9STRA</name>
<gene>
    <name evidence="3" type="ORF">Ae201684_007716</name>
</gene>
<dbReference type="Proteomes" id="UP000481153">
    <property type="component" value="Unassembled WGS sequence"/>
</dbReference>
<dbReference type="InterPro" id="IPR004087">
    <property type="entry name" value="KH_dom"/>
</dbReference>
<comment type="caution">
    <text evidence="3">The sequence shown here is derived from an EMBL/GenBank/DDBJ whole genome shotgun (WGS) entry which is preliminary data.</text>
</comment>
<dbReference type="SMART" id="SM00322">
    <property type="entry name" value="KH"/>
    <property type="match status" value="1"/>
</dbReference>
<dbReference type="Gene3D" id="3.30.1370.10">
    <property type="entry name" value="K Homology domain, type 1"/>
    <property type="match status" value="1"/>
</dbReference>
<dbReference type="AlphaFoldDB" id="A0A6G0X735"/>
<sequence>MAEYTPEDCMPPRKVFSHRERLEIPFPSRLAAKIIGTQGCHMKRIESACDGLRSCRVEDRRHGRVVTLVGTTEAVQKASIQVEQLVASMSRVSNEQHHGKSAGFIPRFGVRLLRFCGYQAVRLKEPSDTAAHHLDLIAQRPSQFGRLLLEETATWLYTAMEPESWREVPKELTTLHTAVVGSFLSLDGYLRLIFNFLGTLAGMERHYITVSIGKSYFRPSAEISMTKLLLMDDMATKLSTIKTQFSTGDLTNAHFGTAQSWCRANGFIPAPCVRQSMIVHATNKTTKTRVELSFRLPENSSLLWKDVVDLSTLTAKAKPTPHRLGFITSHEPGEDTLEYRVAFKALKSDEDVDDGLLSRVIAAWNWHRRAGGTFELDGNDEYEVDSVRFLTSSVWTNVFHKVALARVTQSWPCTSDEATFWTITMTSPVVERAGWLSLSQAAFVDEAMQMVVQCQGLVNELNHA</sequence>
<evidence type="ECO:0000313" key="3">
    <source>
        <dbReference type="EMBL" id="KAF0735704.1"/>
    </source>
</evidence>
<dbReference type="CDD" id="cd00105">
    <property type="entry name" value="KH-I"/>
    <property type="match status" value="1"/>
</dbReference>
<feature type="domain" description="K Homology" evidence="2">
    <location>
        <begin position="18"/>
        <end position="87"/>
    </location>
</feature>
<dbReference type="SUPFAM" id="SSF54791">
    <property type="entry name" value="Eukaryotic type KH-domain (KH-domain type I)"/>
    <property type="match status" value="1"/>
</dbReference>
<reference evidence="3 4" key="1">
    <citation type="submission" date="2019-07" db="EMBL/GenBank/DDBJ databases">
        <title>Genomics analysis of Aphanomyces spp. identifies a new class of oomycete effector associated with host adaptation.</title>
        <authorList>
            <person name="Gaulin E."/>
        </authorList>
    </citation>
    <scope>NUCLEOTIDE SEQUENCE [LARGE SCALE GENOMIC DNA]</scope>
    <source>
        <strain evidence="3 4">ATCC 201684</strain>
    </source>
</reference>
<keyword evidence="4" id="KW-1185">Reference proteome</keyword>
<proteinExistence type="predicted"/>
<dbReference type="InterPro" id="IPR004088">
    <property type="entry name" value="KH_dom_type_1"/>
</dbReference>
<dbReference type="EMBL" id="VJMJ01000093">
    <property type="protein sequence ID" value="KAF0735704.1"/>
    <property type="molecule type" value="Genomic_DNA"/>
</dbReference>
<dbReference type="VEuPathDB" id="FungiDB:AeMF1_017698"/>
<protein>
    <recommendedName>
        <fullName evidence="2">K Homology domain-containing protein</fullName>
    </recommendedName>
</protein>
<dbReference type="GO" id="GO:0003723">
    <property type="term" value="F:RNA binding"/>
    <property type="evidence" value="ECO:0007669"/>
    <property type="project" value="UniProtKB-UniRule"/>
</dbReference>
<evidence type="ECO:0000313" key="4">
    <source>
        <dbReference type="Proteomes" id="UP000481153"/>
    </source>
</evidence>
<keyword evidence="1" id="KW-0694">RNA-binding</keyword>
<dbReference type="Pfam" id="PF00013">
    <property type="entry name" value="KH_1"/>
    <property type="match status" value="1"/>
</dbReference>
<accession>A0A6G0X735</accession>
<organism evidence="3 4">
    <name type="scientific">Aphanomyces euteiches</name>
    <dbReference type="NCBI Taxonomy" id="100861"/>
    <lineage>
        <taxon>Eukaryota</taxon>
        <taxon>Sar</taxon>
        <taxon>Stramenopiles</taxon>
        <taxon>Oomycota</taxon>
        <taxon>Saprolegniomycetes</taxon>
        <taxon>Saprolegniales</taxon>
        <taxon>Verrucalvaceae</taxon>
        <taxon>Aphanomyces</taxon>
    </lineage>
</organism>
<dbReference type="PROSITE" id="PS50084">
    <property type="entry name" value="KH_TYPE_1"/>
    <property type="match status" value="1"/>
</dbReference>